<accession>A0A8S5RVZ5</accession>
<dbReference type="GO" id="GO:0008270">
    <property type="term" value="F:zinc ion binding"/>
    <property type="evidence" value="ECO:0007669"/>
    <property type="project" value="UniProtKB-KW"/>
</dbReference>
<organism evidence="1">
    <name type="scientific">Siphoviridae sp. ctHip2</name>
    <dbReference type="NCBI Taxonomy" id="2827830"/>
    <lineage>
        <taxon>Viruses</taxon>
        <taxon>Duplodnaviria</taxon>
        <taxon>Heunggongvirae</taxon>
        <taxon>Uroviricota</taxon>
        <taxon>Caudoviricetes</taxon>
    </lineage>
</organism>
<dbReference type="EMBL" id="BK032497">
    <property type="protein sequence ID" value="DAF42940.1"/>
    <property type="molecule type" value="Genomic_DNA"/>
</dbReference>
<keyword evidence="1" id="KW-0479">Metal-binding</keyword>
<reference evidence="1" key="1">
    <citation type="journal article" date="2021" name="Proc. Natl. Acad. Sci. U.S.A.">
        <title>A Catalog of Tens of Thousands of Viruses from Human Metagenomes Reveals Hidden Associations with Chronic Diseases.</title>
        <authorList>
            <person name="Tisza M.J."/>
            <person name="Buck C.B."/>
        </authorList>
    </citation>
    <scope>NUCLEOTIDE SEQUENCE</scope>
    <source>
        <strain evidence="1">CtHip2</strain>
    </source>
</reference>
<evidence type="ECO:0000313" key="1">
    <source>
        <dbReference type="EMBL" id="DAF42940.1"/>
    </source>
</evidence>
<protein>
    <submittedName>
        <fullName evidence="1">TFIIB Transcription factor zinc-finger</fullName>
    </submittedName>
</protein>
<sequence length="100" mass="11858">MLFKLKDTEVNEITPIYKDEHYEEGWCETCGGEWVDAEIEIEIVFGDSTSYIYRNNNNAEIKSITTVINYLFTHLNEFPNMTKDEFISHLKHQLDEDFKD</sequence>
<keyword evidence="1" id="KW-0863">Zinc-finger</keyword>
<keyword evidence="1" id="KW-0862">Zinc</keyword>
<proteinExistence type="predicted"/>
<name>A0A8S5RVZ5_9CAUD</name>